<dbReference type="GO" id="GO:0009100">
    <property type="term" value="P:glycoprotein metabolic process"/>
    <property type="evidence" value="ECO:0007669"/>
    <property type="project" value="UniProtKB-ARBA"/>
</dbReference>
<dbReference type="InterPro" id="IPR001763">
    <property type="entry name" value="Rhodanese-like_dom"/>
</dbReference>
<dbReference type="InterPro" id="IPR007074">
    <property type="entry name" value="LicD/FKTN/FKRP_NTP_transf"/>
</dbReference>
<evidence type="ECO:0000259" key="1">
    <source>
        <dbReference type="PROSITE" id="PS50206"/>
    </source>
</evidence>
<gene>
    <name evidence="2" type="ORF">Pmar_PMAR024332</name>
</gene>
<keyword evidence="3" id="KW-1185">Reference proteome</keyword>
<organism evidence="3">
    <name type="scientific">Perkinsus marinus (strain ATCC 50983 / TXsc)</name>
    <dbReference type="NCBI Taxonomy" id="423536"/>
    <lineage>
        <taxon>Eukaryota</taxon>
        <taxon>Sar</taxon>
        <taxon>Alveolata</taxon>
        <taxon>Perkinsozoa</taxon>
        <taxon>Perkinsea</taxon>
        <taxon>Perkinsida</taxon>
        <taxon>Perkinsidae</taxon>
        <taxon>Perkinsus</taxon>
    </lineage>
</organism>
<name>C5LMJ7_PERM5</name>
<dbReference type="Pfam" id="PF04991">
    <property type="entry name" value="LicD"/>
    <property type="match status" value="1"/>
</dbReference>
<dbReference type="OrthoDB" id="416705at2759"/>
<dbReference type="RefSeq" id="XP_002769296.1">
    <property type="nucleotide sequence ID" value="XM_002769250.1"/>
</dbReference>
<dbReference type="PANTHER" id="PTHR43404">
    <property type="entry name" value="LIPOPOLYSACCHARIDE CHOLINEPHOSPHOTRANSFERASE LICD"/>
    <property type="match status" value="1"/>
</dbReference>
<dbReference type="Proteomes" id="UP000007800">
    <property type="component" value="Unassembled WGS sequence"/>
</dbReference>
<dbReference type="PANTHER" id="PTHR43404:SF1">
    <property type="entry name" value="MNN4P"/>
    <property type="match status" value="1"/>
</dbReference>
<dbReference type="GeneID" id="9054759"/>
<evidence type="ECO:0000313" key="3">
    <source>
        <dbReference type="Proteomes" id="UP000007800"/>
    </source>
</evidence>
<feature type="domain" description="Rhodanese" evidence="1">
    <location>
        <begin position="8"/>
        <end position="40"/>
    </location>
</feature>
<reference evidence="2 3" key="1">
    <citation type="submission" date="2008-07" db="EMBL/GenBank/DDBJ databases">
        <authorList>
            <person name="El-Sayed N."/>
            <person name="Caler E."/>
            <person name="Inman J."/>
            <person name="Amedeo P."/>
            <person name="Hass B."/>
            <person name="Wortman J."/>
        </authorList>
    </citation>
    <scope>NUCLEOTIDE SEQUENCE [LARGE SCALE GENOMIC DNA]</scope>
    <source>
        <strain evidence="3">ATCC 50983 / TXsc</strain>
    </source>
</reference>
<evidence type="ECO:0000313" key="2">
    <source>
        <dbReference type="EMBL" id="EER02014.1"/>
    </source>
</evidence>
<dbReference type="InParanoid" id="C5LMJ7"/>
<dbReference type="InterPro" id="IPR052942">
    <property type="entry name" value="LPS_cholinephosphotransferase"/>
</dbReference>
<dbReference type="PROSITE" id="PS50206">
    <property type="entry name" value="RHODANESE_3"/>
    <property type="match status" value="1"/>
</dbReference>
<dbReference type="EMBL" id="GG683568">
    <property type="protein sequence ID" value="EER02014.1"/>
    <property type="molecule type" value="Genomic_DNA"/>
</dbReference>
<proteinExistence type="predicted"/>
<dbReference type="AlphaFoldDB" id="C5LMJ7"/>
<accession>C5LMJ7</accession>
<sequence>MCIQKTTEVATRAFEAVGVDAFLLAGSLLGWQRHGGGQIPWDTDGDTGISQSQCVTVMKRSDSNATNIAGLVKPHVPEGFELKYFGGKGTTDHPENEFPGCDFKQLRITSVYQKQACFTDIYLVLDEDVGDCHCSTASADSCVRAVPEVCPNKSSLLPVVKAWLNGEVNVNLPHNLTDVLKAFYGKMPAGTDILNLKPVPKNWAFGLL</sequence>
<protein>
    <recommendedName>
        <fullName evidence="1">Rhodanese domain-containing protein</fullName>
    </recommendedName>
</protein>